<dbReference type="Proteomes" id="UP000251047">
    <property type="component" value="Unassembled WGS sequence"/>
</dbReference>
<dbReference type="EMBL" id="PHQP01000006">
    <property type="protein sequence ID" value="RAV34766.1"/>
    <property type="molecule type" value="Genomic_DNA"/>
</dbReference>
<dbReference type="AlphaFoldDB" id="A0A364VDX6"/>
<organism evidence="2 3">
    <name type="scientific">Corynebacterium heidelbergense</name>
    <dbReference type="NCBI Taxonomy" id="2055947"/>
    <lineage>
        <taxon>Bacteria</taxon>
        <taxon>Bacillati</taxon>
        <taxon>Actinomycetota</taxon>
        <taxon>Actinomycetes</taxon>
        <taxon>Mycobacteriales</taxon>
        <taxon>Corynebacteriaceae</taxon>
        <taxon>Corynebacterium</taxon>
    </lineage>
</organism>
<dbReference type="RefSeq" id="WP_112768774.1">
    <property type="nucleotide sequence ID" value="NZ_CP063191.1"/>
</dbReference>
<evidence type="ECO:0000313" key="2">
    <source>
        <dbReference type="EMBL" id="RAV34766.1"/>
    </source>
</evidence>
<reference evidence="2 3" key="1">
    <citation type="journal article" date="2018" name="Syst. Appl. Microbiol.">
        <title>Corynebacterium heidelbergense sp. nov., isolated from the preen glands of Egyptian geese (Alopochen aegyptiacus).</title>
        <authorList>
            <person name="Braun M.S."/>
            <person name="Wang E."/>
            <person name="Zimmermann S."/>
            <person name="Wink M."/>
        </authorList>
    </citation>
    <scope>NUCLEOTIDE SEQUENCE [LARGE SCALE GENOMIC DNA]</scope>
    <source>
        <strain evidence="2 3">DSM 104638</strain>
    </source>
</reference>
<gene>
    <name evidence="2" type="ORF">CWC39_01600</name>
</gene>
<feature type="region of interest" description="Disordered" evidence="1">
    <location>
        <begin position="61"/>
        <end position="115"/>
    </location>
</feature>
<feature type="compositionally biased region" description="Basic and acidic residues" evidence="1">
    <location>
        <begin position="61"/>
        <end position="71"/>
    </location>
</feature>
<protein>
    <submittedName>
        <fullName evidence="2">Uncharacterized protein</fullName>
    </submittedName>
</protein>
<sequence length="115" mass="12980">MTEKPPMDPAVFGVLSVDWVALAKEARAAADALERAFASSARPDLPPDMAAEFAAFEDALEERRRWDREQEAQASKPPQAPRRRASQSRAPRREPARPLRYTRAPKKDNDFEMGM</sequence>
<proteinExistence type="predicted"/>
<evidence type="ECO:0000256" key="1">
    <source>
        <dbReference type="SAM" id="MobiDB-lite"/>
    </source>
</evidence>
<feature type="compositionally biased region" description="Basic and acidic residues" evidence="1">
    <location>
        <begin position="105"/>
        <end position="115"/>
    </location>
</feature>
<name>A0A364VDX6_9CORY</name>
<evidence type="ECO:0000313" key="3">
    <source>
        <dbReference type="Proteomes" id="UP000251047"/>
    </source>
</evidence>
<accession>A0A364VDX6</accession>
<comment type="caution">
    <text evidence="2">The sequence shown here is derived from an EMBL/GenBank/DDBJ whole genome shotgun (WGS) entry which is preliminary data.</text>
</comment>